<accession>A0ABQ1J8R6</accession>
<dbReference type="EMBL" id="BMKF01000001">
    <property type="protein sequence ID" value="GGB62387.1"/>
    <property type="molecule type" value="Genomic_DNA"/>
</dbReference>
<feature type="chain" id="PRO_5047202779" evidence="1">
    <location>
        <begin position="22"/>
        <end position="201"/>
    </location>
</feature>
<protein>
    <submittedName>
        <fullName evidence="3">Cupin</fullName>
    </submittedName>
</protein>
<dbReference type="Pfam" id="PF07883">
    <property type="entry name" value="Cupin_2"/>
    <property type="match status" value="1"/>
</dbReference>
<dbReference type="InterPro" id="IPR013096">
    <property type="entry name" value="Cupin_2"/>
</dbReference>
<keyword evidence="4" id="KW-1185">Reference proteome</keyword>
<dbReference type="PANTHER" id="PTHR36440:SF1">
    <property type="entry name" value="PUTATIVE (AFU_ORTHOLOGUE AFUA_8G07350)-RELATED"/>
    <property type="match status" value="1"/>
</dbReference>
<dbReference type="RefSeq" id="WP_158084641.1">
    <property type="nucleotide sequence ID" value="NZ_BMKF01000001.1"/>
</dbReference>
<gene>
    <name evidence="3" type="ORF">GCM10011503_08790</name>
</gene>
<keyword evidence="1" id="KW-0732">Signal</keyword>
<proteinExistence type="predicted"/>
<dbReference type="Proteomes" id="UP000628854">
    <property type="component" value="Unassembled WGS sequence"/>
</dbReference>
<evidence type="ECO:0000313" key="4">
    <source>
        <dbReference type="Proteomes" id="UP000628854"/>
    </source>
</evidence>
<dbReference type="PANTHER" id="PTHR36440">
    <property type="entry name" value="PUTATIVE (AFU_ORTHOLOGUE AFUA_8G07350)-RELATED"/>
    <property type="match status" value="1"/>
</dbReference>
<organism evidence="3 4">
    <name type="scientific">Henriciella pelagia</name>
    <dbReference type="NCBI Taxonomy" id="1977912"/>
    <lineage>
        <taxon>Bacteria</taxon>
        <taxon>Pseudomonadati</taxon>
        <taxon>Pseudomonadota</taxon>
        <taxon>Alphaproteobacteria</taxon>
        <taxon>Hyphomonadales</taxon>
        <taxon>Hyphomonadaceae</taxon>
        <taxon>Henriciella</taxon>
    </lineage>
</organism>
<evidence type="ECO:0000256" key="1">
    <source>
        <dbReference type="SAM" id="SignalP"/>
    </source>
</evidence>
<dbReference type="SUPFAM" id="SSF51182">
    <property type="entry name" value="RmlC-like cupins"/>
    <property type="match status" value="1"/>
</dbReference>
<reference evidence="4" key="1">
    <citation type="journal article" date="2019" name="Int. J. Syst. Evol. Microbiol.">
        <title>The Global Catalogue of Microorganisms (GCM) 10K type strain sequencing project: providing services to taxonomists for standard genome sequencing and annotation.</title>
        <authorList>
            <consortium name="The Broad Institute Genomics Platform"/>
            <consortium name="The Broad Institute Genome Sequencing Center for Infectious Disease"/>
            <person name="Wu L."/>
            <person name="Ma J."/>
        </authorList>
    </citation>
    <scope>NUCLEOTIDE SEQUENCE [LARGE SCALE GENOMIC DNA]</scope>
    <source>
        <strain evidence="4">CGMCC 1.15928</strain>
    </source>
</reference>
<feature type="domain" description="Cupin type-2" evidence="2">
    <location>
        <begin position="71"/>
        <end position="139"/>
    </location>
</feature>
<dbReference type="Gene3D" id="2.60.120.10">
    <property type="entry name" value="Jelly Rolls"/>
    <property type="match status" value="1"/>
</dbReference>
<evidence type="ECO:0000313" key="3">
    <source>
        <dbReference type="EMBL" id="GGB62387.1"/>
    </source>
</evidence>
<dbReference type="InterPro" id="IPR011051">
    <property type="entry name" value="RmlC_Cupin_sf"/>
</dbReference>
<name>A0ABQ1J8R6_9PROT</name>
<evidence type="ECO:0000259" key="2">
    <source>
        <dbReference type="Pfam" id="PF07883"/>
    </source>
</evidence>
<sequence length="201" mass="21223">MKIQIATLTAITFGLVGVALAHDAGDVESPAQTADKVVAAGTGADVENPFHPIRLLLSSEEASGDVTIYEFILPPESPGSPPHTHTHEDEYFYILSGTLDVLSNGETLRLSEGDFAALKRGNAHMFWNGSDSETQLLMMTTGSSFEAFMQSVSPRLAEARPEGPEAAGAVIGQLAAEHGIKISMEQMPAAAAPYYAPPAPE</sequence>
<dbReference type="InterPro" id="IPR014710">
    <property type="entry name" value="RmlC-like_jellyroll"/>
</dbReference>
<dbReference type="InterPro" id="IPR053146">
    <property type="entry name" value="QDO-like"/>
</dbReference>
<feature type="signal peptide" evidence="1">
    <location>
        <begin position="1"/>
        <end position="21"/>
    </location>
</feature>
<comment type="caution">
    <text evidence="3">The sequence shown here is derived from an EMBL/GenBank/DDBJ whole genome shotgun (WGS) entry which is preliminary data.</text>
</comment>